<dbReference type="EMBL" id="CP003219">
    <property type="protein sequence ID" value="AEW95951.1"/>
    <property type="molecule type" value="Genomic_DNA"/>
</dbReference>
<gene>
    <name evidence="2" type="ordered locus">SCATT_35800</name>
</gene>
<evidence type="ECO:0000313" key="3">
    <source>
        <dbReference type="Proteomes" id="UP000007842"/>
    </source>
</evidence>
<dbReference type="Proteomes" id="UP000007842">
    <property type="component" value="Chromosome"/>
</dbReference>
<feature type="compositionally biased region" description="Gly residues" evidence="1">
    <location>
        <begin position="167"/>
        <end position="182"/>
    </location>
</feature>
<dbReference type="PATRIC" id="fig|1003195.29.peg.3572"/>
<feature type="compositionally biased region" description="Low complexity" evidence="1">
    <location>
        <begin position="77"/>
        <end position="103"/>
    </location>
</feature>
<dbReference type="HOGENOM" id="CLU_1309508_0_0_11"/>
<dbReference type="KEGG" id="scy:SCATT_35800"/>
<name>G8WX44_STREN</name>
<reference evidence="3" key="1">
    <citation type="submission" date="2011-12" db="EMBL/GenBank/DDBJ databases">
        <title>Complete genome sequence of Streptomyces cattleya strain DSM 46488.</title>
        <authorList>
            <person name="Ou H.-Y."/>
            <person name="Li P."/>
            <person name="Zhao C."/>
            <person name="O'Hagan D."/>
            <person name="Deng Z."/>
        </authorList>
    </citation>
    <scope>NUCLEOTIDE SEQUENCE [LARGE SCALE GENOMIC DNA]</scope>
    <source>
        <strain evidence="3">ATCC 35852 / DSM 46488 / JCM 4925 / NBRC 14057 / NRRL 8057</strain>
    </source>
</reference>
<evidence type="ECO:0000256" key="1">
    <source>
        <dbReference type="SAM" id="MobiDB-lite"/>
    </source>
</evidence>
<dbReference type="STRING" id="1003195.SCATT_35800"/>
<organism evidence="2 3">
    <name type="scientific">Streptantibioticus cattleyicolor (strain ATCC 35852 / DSM 46488 / JCM 4925 / NBRC 14057 / NRRL 8057)</name>
    <name type="common">Streptomyces cattleya</name>
    <dbReference type="NCBI Taxonomy" id="1003195"/>
    <lineage>
        <taxon>Bacteria</taxon>
        <taxon>Bacillati</taxon>
        <taxon>Actinomycetota</taxon>
        <taxon>Actinomycetes</taxon>
        <taxon>Kitasatosporales</taxon>
        <taxon>Streptomycetaceae</taxon>
        <taxon>Streptantibioticus</taxon>
    </lineage>
</organism>
<sequence>MGRPPGVRTTGNGARRSPGPGDGATERRWWNLPPGMRPRAGHRRPARPGRGPRSSGPRGPERPGGTHPGRTDHAARDTAAGAGAAHGRGAARVAPGAPSPARRNGYRAHRTARGAAHGNAPGGARPRAQALGRADHIAGAPGREPRSPAPGGQERPGGPPSFPRPGAGHGFLGGGGVGGATGSLGRWRVPSVGRQARGAPSGRWTKGDQG</sequence>
<proteinExistence type="predicted"/>
<keyword evidence="3" id="KW-1185">Reference proteome</keyword>
<protein>
    <submittedName>
        <fullName evidence="2">Uncharacterized protein</fullName>
    </submittedName>
</protein>
<dbReference type="AlphaFoldDB" id="G8WX44"/>
<evidence type="ECO:0000313" key="2">
    <source>
        <dbReference type="EMBL" id="AEW95951.1"/>
    </source>
</evidence>
<feature type="region of interest" description="Disordered" evidence="1">
    <location>
        <begin position="1"/>
        <end position="210"/>
    </location>
</feature>
<accession>G8WX44</accession>
<feature type="compositionally biased region" description="Low complexity" evidence="1">
    <location>
        <begin position="48"/>
        <end position="58"/>
    </location>
</feature>